<reference evidence="2" key="2">
    <citation type="journal article" date="2021" name="PeerJ">
        <title>Extensive microbial diversity within the chicken gut microbiome revealed by metagenomics and culture.</title>
        <authorList>
            <person name="Gilroy R."/>
            <person name="Ravi A."/>
            <person name="Getino M."/>
            <person name="Pursley I."/>
            <person name="Horton D.L."/>
            <person name="Alikhan N.F."/>
            <person name="Baker D."/>
            <person name="Gharbi K."/>
            <person name="Hall N."/>
            <person name="Watson M."/>
            <person name="Adriaenssens E.M."/>
            <person name="Foster-Nyarko E."/>
            <person name="Jarju S."/>
            <person name="Secka A."/>
            <person name="Antonio M."/>
            <person name="Oren A."/>
            <person name="Chaudhuri R.R."/>
            <person name="La Ragione R."/>
            <person name="Hildebrand F."/>
            <person name="Pallen M.J."/>
        </authorList>
    </citation>
    <scope>NUCLEOTIDE SEQUENCE</scope>
    <source>
        <strain evidence="2">CHK186-9395</strain>
    </source>
</reference>
<accession>A0A9D1NDR4</accession>
<comment type="caution">
    <text evidence="2">The sequence shown here is derived from an EMBL/GenBank/DDBJ whole genome shotgun (WGS) entry which is preliminary data.</text>
</comment>
<evidence type="ECO:0000313" key="3">
    <source>
        <dbReference type="Proteomes" id="UP000886861"/>
    </source>
</evidence>
<feature type="transmembrane region" description="Helical" evidence="1">
    <location>
        <begin position="93"/>
        <end position="118"/>
    </location>
</feature>
<proteinExistence type="predicted"/>
<evidence type="ECO:0000256" key="1">
    <source>
        <dbReference type="SAM" id="Phobius"/>
    </source>
</evidence>
<dbReference type="EMBL" id="DVOJ01000001">
    <property type="protein sequence ID" value="HIV00950.1"/>
    <property type="molecule type" value="Genomic_DNA"/>
</dbReference>
<keyword evidence="1" id="KW-0812">Transmembrane</keyword>
<sequence>MLDKKEKTVMTYLSEVCLAKRSYLISAEQIAEHVSKKFILSIAEIDDILISLNKDNYLDFVISDSKHGYYYVITLKNKGLTFKKDEKKKKKELLMLFLRTLGITILSFVLGILLRIIFNG</sequence>
<reference evidence="2" key="1">
    <citation type="submission" date="2020-10" db="EMBL/GenBank/DDBJ databases">
        <authorList>
            <person name="Gilroy R."/>
        </authorList>
    </citation>
    <scope>NUCLEOTIDE SEQUENCE</scope>
    <source>
        <strain evidence="2">CHK186-9395</strain>
    </source>
</reference>
<keyword evidence="1" id="KW-1133">Transmembrane helix</keyword>
<gene>
    <name evidence="2" type="ORF">IAA62_00085</name>
</gene>
<evidence type="ECO:0000313" key="2">
    <source>
        <dbReference type="EMBL" id="HIV00950.1"/>
    </source>
</evidence>
<dbReference type="AlphaFoldDB" id="A0A9D1NDR4"/>
<name>A0A9D1NDR4_9FIRM</name>
<organism evidence="2 3">
    <name type="scientific">Candidatus Caccopulliclostridium gallistercoris</name>
    <dbReference type="NCBI Taxonomy" id="2840719"/>
    <lineage>
        <taxon>Bacteria</taxon>
        <taxon>Bacillati</taxon>
        <taxon>Bacillota</taxon>
        <taxon>Clostridia</taxon>
        <taxon>Candidatus Caccopulliclostridium</taxon>
    </lineage>
</organism>
<keyword evidence="1" id="KW-0472">Membrane</keyword>
<dbReference type="Proteomes" id="UP000886861">
    <property type="component" value="Unassembled WGS sequence"/>
</dbReference>
<protein>
    <submittedName>
        <fullName evidence="2">Uncharacterized protein</fullName>
    </submittedName>
</protein>